<feature type="domain" description="Rhodanese" evidence="3">
    <location>
        <begin position="17"/>
        <end position="125"/>
    </location>
</feature>
<dbReference type="SMART" id="SM00450">
    <property type="entry name" value="RHOD"/>
    <property type="match status" value="2"/>
</dbReference>
<dbReference type="PANTHER" id="PTHR43855">
    <property type="entry name" value="THIOSULFATE SULFURTRANSFERASE"/>
    <property type="match status" value="1"/>
</dbReference>
<protein>
    <recommendedName>
        <fullName evidence="2">Sulfurtransferase</fullName>
    </recommendedName>
</protein>
<dbReference type="CDD" id="cd01449">
    <property type="entry name" value="TST_Repeat_2"/>
    <property type="match status" value="1"/>
</dbReference>
<dbReference type="InterPro" id="IPR001763">
    <property type="entry name" value="Rhodanese-like_dom"/>
</dbReference>
<dbReference type="InterPro" id="IPR036873">
    <property type="entry name" value="Rhodanese-like_dom_sf"/>
</dbReference>
<dbReference type="PROSITE" id="PS00380">
    <property type="entry name" value="RHODANESE_1"/>
    <property type="match status" value="1"/>
</dbReference>
<dbReference type="InterPro" id="IPR001307">
    <property type="entry name" value="Thiosulphate_STrfase_CS"/>
</dbReference>
<keyword evidence="1" id="KW-0677">Repeat</keyword>
<evidence type="ECO:0000256" key="1">
    <source>
        <dbReference type="ARBA" id="ARBA00022737"/>
    </source>
</evidence>
<dbReference type="PANTHER" id="PTHR43855:SF1">
    <property type="entry name" value="THIOSULFATE SULFURTRANSFERASE"/>
    <property type="match status" value="1"/>
</dbReference>
<gene>
    <name evidence="4" type="ORF">EVA68_03330</name>
</gene>
<proteinExistence type="predicted"/>
<sequence length="267" mass="29852">MTLPPIIEPQDLRKIMECQNLIIIDLCRQDLYSKMHLPGAIHVNPAELISGRQPASGKIARLEQLEALFTKISYGPEKQIVAYDDEGGGWAGRFIWTLDVIGHKSRAYLNGGLLSWYAAGLELTESIPESYPGNSIKLELKGKVIASKYDVMNSILDSETIIWDARSAEEYSGQRINASRGGHIPGAINLDWLDVMDRDDNCRIRDNIAEVLKHHGITPDKKIITHCQTHHRSGLTYIVAKALGYDVKAYDGSWSEWGNDPDLPVEM</sequence>
<evidence type="ECO:0000256" key="2">
    <source>
        <dbReference type="RuleBase" id="RU000507"/>
    </source>
</evidence>
<dbReference type="SUPFAM" id="SSF52821">
    <property type="entry name" value="Rhodanese/Cell cycle control phosphatase"/>
    <property type="match status" value="2"/>
</dbReference>
<dbReference type="PROSITE" id="PS50206">
    <property type="entry name" value="RHODANESE_3"/>
    <property type="match status" value="2"/>
</dbReference>
<evidence type="ECO:0000313" key="5">
    <source>
        <dbReference type="Proteomes" id="UP000316199"/>
    </source>
</evidence>
<dbReference type="Proteomes" id="UP000316199">
    <property type="component" value="Unassembled WGS sequence"/>
</dbReference>
<evidence type="ECO:0000259" key="3">
    <source>
        <dbReference type="PROSITE" id="PS50206"/>
    </source>
</evidence>
<organism evidence="4 5">
    <name type="scientific">OM182 bacterium</name>
    <dbReference type="NCBI Taxonomy" id="2510334"/>
    <lineage>
        <taxon>Bacteria</taxon>
        <taxon>Pseudomonadati</taxon>
        <taxon>Pseudomonadota</taxon>
        <taxon>Gammaproteobacteria</taxon>
        <taxon>OMG group</taxon>
        <taxon>OM182 clade</taxon>
    </lineage>
</organism>
<dbReference type="Pfam" id="PF00581">
    <property type="entry name" value="Rhodanese"/>
    <property type="match status" value="2"/>
</dbReference>
<keyword evidence="2 4" id="KW-0808">Transferase</keyword>
<dbReference type="Gene3D" id="3.40.250.10">
    <property type="entry name" value="Rhodanese-like domain"/>
    <property type="match status" value="2"/>
</dbReference>
<name>A0A520S2M4_9GAMM</name>
<comment type="caution">
    <text evidence="4">The sequence shown here is derived from an EMBL/GenBank/DDBJ whole genome shotgun (WGS) entry which is preliminary data.</text>
</comment>
<dbReference type="EMBL" id="SHAG01000008">
    <property type="protein sequence ID" value="RZO76733.1"/>
    <property type="molecule type" value="Genomic_DNA"/>
</dbReference>
<feature type="domain" description="Rhodanese" evidence="3">
    <location>
        <begin position="156"/>
        <end position="266"/>
    </location>
</feature>
<dbReference type="CDD" id="cd01448">
    <property type="entry name" value="TST_Repeat_1"/>
    <property type="match status" value="1"/>
</dbReference>
<reference evidence="4 5" key="1">
    <citation type="submission" date="2019-02" db="EMBL/GenBank/DDBJ databases">
        <title>Prokaryotic population dynamics and viral predation in marine succession experiment using metagenomics: the confinement effect.</title>
        <authorList>
            <person name="Haro-Moreno J.M."/>
            <person name="Rodriguez-Valera F."/>
            <person name="Lopez-Perez M."/>
        </authorList>
    </citation>
    <scope>NUCLEOTIDE SEQUENCE [LARGE SCALE GENOMIC DNA]</scope>
    <source>
        <strain evidence="4">MED-G157</strain>
    </source>
</reference>
<dbReference type="PROSITE" id="PS00683">
    <property type="entry name" value="RHODANESE_2"/>
    <property type="match status" value="1"/>
</dbReference>
<dbReference type="GO" id="GO:0004792">
    <property type="term" value="F:thiosulfate-cyanide sulfurtransferase activity"/>
    <property type="evidence" value="ECO:0007669"/>
    <property type="project" value="InterPro"/>
</dbReference>
<accession>A0A520S2M4</accession>
<evidence type="ECO:0000313" key="4">
    <source>
        <dbReference type="EMBL" id="RZO76733.1"/>
    </source>
</evidence>
<dbReference type="AlphaFoldDB" id="A0A520S2M4"/>
<dbReference type="InterPro" id="IPR051126">
    <property type="entry name" value="Thiosulfate_sulfurtransferase"/>
</dbReference>